<comment type="caution">
    <text evidence="3">The sequence shown here is derived from an EMBL/GenBank/DDBJ whole genome shotgun (WGS) entry which is preliminary data.</text>
</comment>
<dbReference type="InterPro" id="IPR025558">
    <property type="entry name" value="DUF4283"/>
</dbReference>
<evidence type="ECO:0000313" key="4">
    <source>
        <dbReference type="Proteomes" id="UP000585474"/>
    </source>
</evidence>
<sequence>MKTRVPKLFTHQESGDSIGRKTFNLEDVDTGSSSLSVRSRALRADPSASKLGEISQAEIVGECLDSTINGCVGLATAECDSIDNNRVPLVAVLGSKQDSQGNKSVQEDGNPNGGIVEESNIGGVNRGGFSKGGRPGSSFRGNWRGHSGHGGRFSSGGRCGFGDNRKPQMKLKLCKPQEGNVLHLERREDVRGDWEKCLIGYFLNKKPSYAVDKNTAFWLWNKSGLVDVHSSEEGFFYFVFDSCSSTESRDSVMDSGEETSQQVRVAAVSTKTSLNAVAEEDVSNVATPVENIVKGKNSSGKRAQRAWGRKNKR</sequence>
<dbReference type="Proteomes" id="UP000585474">
    <property type="component" value="Unassembled WGS sequence"/>
</dbReference>
<evidence type="ECO:0000259" key="2">
    <source>
        <dbReference type="Pfam" id="PF14111"/>
    </source>
</evidence>
<keyword evidence="4" id="KW-1185">Reference proteome</keyword>
<protein>
    <recommendedName>
        <fullName evidence="2">DUF4283 domain-containing protein</fullName>
    </recommendedName>
</protein>
<feature type="compositionally biased region" description="Gly residues" evidence="1">
    <location>
        <begin position="148"/>
        <end position="159"/>
    </location>
</feature>
<accession>A0A7J0E6F5</accession>
<evidence type="ECO:0000313" key="3">
    <source>
        <dbReference type="EMBL" id="GFY81247.1"/>
    </source>
</evidence>
<organism evidence="3 4">
    <name type="scientific">Actinidia rufa</name>
    <dbReference type="NCBI Taxonomy" id="165716"/>
    <lineage>
        <taxon>Eukaryota</taxon>
        <taxon>Viridiplantae</taxon>
        <taxon>Streptophyta</taxon>
        <taxon>Embryophyta</taxon>
        <taxon>Tracheophyta</taxon>
        <taxon>Spermatophyta</taxon>
        <taxon>Magnoliopsida</taxon>
        <taxon>eudicotyledons</taxon>
        <taxon>Gunneridae</taxon>
        <taxon>Pentapetalae</taxon>
        <taxon>asterids</taxon>
        <taxon>Ericales</taxon>
        <taxon>Actinidiaceae</taxon>
        <taxon>Actinidia</taxon>
    </lineage>
</organism>
<gene>
    <name evidence="3" type="ORF">Acr_01g0010560</name>
</gene>
<reference evidence="3 4" key="1">
    <citation type="submission" date="2019-07" db="EMBL/GenBank/DDBJ databases">
        <title>De Novo Assembly of kiwifruit Actinidia rufa.</title>
        <authorList>
            <person name="Sugita-Konishi S."/>
            <person name="Sato K."/>
            <person name="Mori E."/>
            <person name="Abe Y."/>
            <person name="Kisaki G."/>
            <person name="Hamano K."/>
            <person name="Suezawa K."/>
            <person name="Otani M."/>
            <person name="Fukuda T."/>
            <person name="Manabe T."/>
            <person name="Gomi K."/>
            <person name="Tabuchi M."/>
            <person name="Akimitsu K."/>
            <person name="Kataoka I."/>
        </authorList>
    </citation>
    <scope>NUCLEOTIDE SEQUENCE [LARGE SCALE GENOMIC DNA]</scope>
    <source>
        <strain evidence="4">cv. Fuchu</strain>
    </source>
</reference>
<dbReference type="EMBL" id="BJWL01000001">
    <property type="protein sequence ID" value="GFY81247.1"/>
    <property type="molecule type" value="Genomic_DNA"/>
</dbReference>
<dbReference type="AlphaFoldDB" id="A0A7J0E6F5"/>
<proteinExistence type="predicted"/>
<feature type="compositionally biased region" description="Basic residues" evidence="1">
    <location>
        <begin position="302"/>
        <end position="313"/>
    </location>
</feature>
<feature type="compositionally biased region" description="Gly residues" evidence="1">
    <location>
        <begin position="124"/>
        <end position="135"/>
    </location>
</feature>
<feature type="region of interest" description="Disordered" evidence="1">
    <location>
        <begin position="97"/>
        <end position="159"/>
    </location>
</feature>
<evidence type="ECO:0000256" key="1">
    <source>
        <dbReference type="SAM" id="MobiDB-lite"/>
    </source>
</evidence>
<dbReference type="Pfam" id="PF14111">
    <property type="entry name" value="DUF4283"/>
    <property type="match status" value="1"/>
</dbReference>
<feature type="region of interest" description="Disordered" evidence="1">
    <location>
        <begin position="293"/>
        <end position="313"/>
    </location>
</feature>
<name>A0A7J0E6F5_9ERIC</name>
<feature type="compositionally biased region" description="Polar residues" evidence="1">
    <location>
        <begin position="97"/>
        <end position="109"/>
    </location>
</feature>
<feature type="domain" description="DUF4283" evidence="2">
    <location>
        <begin position="192"/>
        <end position="242"/>
    </location>
</feature>